<evidence type="ECO:0000256" key="6">
    <source>
        <dbReference type="SAM" id="Phobius"/>
    </source>
</evidence>
<reference evidence="8 9" key="1">
    <citation type="submission" date="2015-07" db="EMBL/GenBank/DDBJ databases">
        <title>Emmonsia species relationships and genome sequence.</title>
        <authorList>
            <person name="Cuomo C.A."/>
            <person name="Schwartz I.S."/>
            <person name="Kenyon C."/>
            <person name="de Hoog G.S."/>
            <person name="Govender N.P."/>
            <person name="Botha A."/>
            <person name="Moreno L."/>
            <person name="de Vries M."/>
            <person name="Munoz J.F."/>
            <person name="Stielow J.B."/>
        </authorList>
    </citation>
    <scope>NUCLEOTIDE SEQUENCE [LARGE SCALE GENOMIC DNA]</scope>
    <source>
        <strain evidence="8 9">CBS 136260</strain>
    </source>
</reference>
<dbReference type="Gene3D" id="3.30.750.24">
    <property type="entry name" value="STAS domain"/>
    <property type="match status" value="1"/>
</dbReference>
<feature type="transmembrane region" description="Helical" evidence="6">
    <location>
        <begin position="210"/>
        <end position="230"/>
    </location>
</feature>
<dbReference type="GO" id="GO:0016020">
    <property type="term" value="C:membrane"/>
    <property type="evidence" value="ECO:0007669"/>
    <property type="project" value="UniProtKB-SubCell"/>
</dbReference>
<comment type="caution">
    <text evidence="8">The sequence shown here is derived from an EMBL/GenBank/DDBJ whole genome shotgun (WGS) entry which is preliminary data.</text>
</comment>
<dbReference type="FunFam" id="3.30.750.24:FF:000036">
    <property type="entry name" value="Putative sulfate transporter YPR003C"/>
    <property type="match status" value="1"/>
</dbReference>
<keyword evidence="9" id="KW-1185">Reference proteome</keyword>
<protein>
    <recommendedName>
        <fullName evidence="7">STAS domain-containing protein</fullName>
    </recommendedName>
</protein>
<comment type="subcellular location">
    <subcellularLocation>
        <location evidence="1">Membrane</location>
        <topology evidence="1">Multi-pass membrane protein</topology>
    </subcellularLocation>
</comment>
<feature type="transmembrane region" description="Helical" evidence="6">
    <location>
        <begin position="376"/>
        <end position="397"/>
    </location>
</feature>
<dbReference type="GO" id="GO:0055085">
    <property type="term" value="P:transmembrane transport"/>
    <property type="evidence" value="ECO:0007669"/>
    <property type="project" value="InterPro"/>
</dbReference>
<keyword evidence="4 6" id="KW-0472">Membrane</keyword>
<dbReference type="Pfam" id="PF00916">
    <property type="entry name" value="Sulfate_transp"/>
    <property type="match status" value="1"/>
</dbReference>
<accession>A0A1B7P3G8</accession>
<dbReference type="PROSITE" id="PS50801">
    <property type="entry name" value="STAS"/>
    <property type="match status" value="1"/>
</dbReference>
<organism evidence="8 9">
    <name type="scientific">Emergomyces africanus</name>
    <dbReference type="NCBI Taxonomy" id="1955775"/>
    <lineage>
        <taxon>Eukaryota</taxon>
        <taxon>Fungi</taxon>
        <taxon>Dikarya</taxon>
        <taxon>Ascomycota</taxon>
        <taxon>Pezizomycotina</taxon>
        <taxon>Eurotiomycetes</taxon>
        <taxon>Eurotiomycetidae</taxon>
        <taxon>Onygenales</taxon>
        <taxon>Ajellomycetaceae</taxon>
        <taxon>Emergomyces</taxon>
    </lineage>
</organism>
<evidence type="ECO:0000256" key="1">
    <source>
        <dbReference type="ARBA" id="ARBA00004141"/>
    </source>
</evidence>
<evidence type="ECO:0000259" key="7">
    <source>
        <dbReference type="PROSITE" id="PS50801"/>
    </source>
</evidence>
<keyword evidence="3 6" id="KW-1133">Transmembrane helix</keyword>
<name>A0A1B7P3G8_9EURO</name>
<dbReference type="Pfam" id="PF01740">
    <property type="entry name" value="STAS"/>
    <property type="match status" value="1"/>
</dbReference>
<evidence type="ECO:0000256" key="2">
    <source>
        <dbReference type="ARBA" id="ARBA00022692"/>
    </source>
</evidence>
<feature type="transmembrane region" description="Helical" evidence="6">
    <location>
        <begin position="478"/>
        <end position="501"/>
    </location>
</feature>
<dbReference type="EMBL" id="LGUA01000160">
    <property type="protein sequence ID" value="OAX83576.1"/>
    <property type="molecule type" value="Genomic_DNA"/>
</dbReference>
<feature type="region of interest" description="Disordered" evidence="5">
    <location>
        <begin position="1"/>
        <end position="142"/>
    </location>
</feature>
<feature type="transmembrane region" description="Helical" evidence="6">
    <location>
        <begin position="299"/>
        <end position="319"/>
    </location>
</feature>
<dbReference type="STRING" id="1658172.A0A1B7P3G8"/>
<feature type="compositionally biased region" description="Basic and acidic residues" evidence="5">
    <location>
        <begin position="62"/>
        <end position="71"/>
    </location>
</feature>
<dbReference type="CDD" id="cd07042">
    <property type="entry name" value="STAS_SulP_like_sulfate_transporter"/>
    <property type="match status" value="1"/>
</dbReference>
<feature type="transmembrane region" description="Helical" evidence="6">
    <location>
        <begin position="513"/>
        <end position="532"/>
    </location>
</feature>
<feature type="transmembrane region" description="Helical" evidence="6">
    <location>
        <begin position="265"/>
        <end position="287"/>
    </location>
</feature>
<sequence length="772" mass="84349">MSESDSIRPQPASSLRDRVASVFRPRSPERRSPSPPPASVSRERRGRGIEPLSTGEANPRTRLLESYERCEPACGSRPCTHGTFSPRPGSSTGRGTSTSTSPVRKNGTGRYTDSPRATSSMHTSDMDDTTQSPIGPPSRATTKQLAIKHGVNRRTMYISYYIPFFNWIMQYRWSYLQGDLISAITVASIYIPMALSLASNVAHAPPMTGLYGFVFHPLVYSVLGSSPLLVVGPEAAGSLLVGTVIRGAINSGEAMEDDAAMISQIVGVVTGLSGAMVLIGGITRLGFLDNILGRPFLRGFISAIGFMIFVDQLIPQLGLGSVAKQSGSSLGSSVEKLGFLYRNISSAHVLTFSVAFGSFAAIMVFRILKRRLEPRFPAVVFVPDRFLVVFLSAVLTWKLRWNEQGLDILGSLKEEGNPTFAFRWPYKLSHMRHLPTAMSTSFIIALLGFFESSIAAKGLGNANNDGIKGISLSANRELVALGVANVIGGCFMALPAFGGYGRSKLNAATGAKSPMSGVFLGLITLICIVFMLPYFYYLPMAVLSSMISVVSVSLMEEAPHDLRFFFRVRGWSELSLMLIIFLSTIFYSLYLGIALGMGLSILQIIRHATKPRIQILGKVYGTQDRFENAEVQPEKVEFIDGCLIVKIPEPLTFANTGDLKNRLRRLEFYGTTAAHPALPRVRPPEHNKNMIFDIHGVTSIDGSGIQVFSEIVQGYVDQGVRVFFCRSPRPGTEVFRMMDKSGIVEAVGGMKHFVRSVDEALRLTEMADLDEP</sequence>
<dbReference type="InterPro" id="IPR011547">
    <property type="entry name" value="SLC26A/SulP_dom"/>
</dbReference>
<dbReference type="InterPro" id="IPR002645">
    <property type="entry name" value="STAS_dom"/>
</dbReference>
<feature type="domain" description="STAS" evidence="7">
    <location>
        <begin position="632"/>
        <end position="764"/>
    </location>
</feature>
<feature type="transmembrane region" description="Helical" evidence="6">
    <location>
        <begin position="180"/>
        <end position="198"/>
    </location>
</feature>
<dbReference type="AlphaFoldDB" id="A0A1B7P3G8"/>
<evidence type="ECO:0000313" key="9">
    <source>
        <dbReference type="Proteomes" id="UP000091918"/>
    </source>
</evidence>
<dbReference type="SUPFAM" id="SSF52091">
    <property type="entry name" value="SpoIIaa-like"/>
    <property type="match status" value="1"/>
</dbReference>
<dbReference type="PANTHER" id="PTHR11814">
    <property type="entry name" value="SULFATE TRANSPORTER"/>
    <property type="match status" value="1"/>
</dbReference>
<dbReference type="Proteomes" id="UP000091918">
    <property type="component" value="Unassembled WGS sequence"/>
</dbReference>
<feature type="transmembrane region" description="Helical" evidence="6">
    <location>
        <begin position="157"/>
        <end position="174"/>
    </location>
</feature>
<gene>
    <name evidence="8" type="ORF">ACJ72_02068</name>
</gene>
<feature type="transmembrane region" description="Helical" evidence="6">
    <location>
        <begin position="339"/>
        <end position="364"/>
    </location>
</feature>
<evidence type="ECO:0000256" key="3">
    <source>
        <dbReference type="ARBA" id="ARBA00022989"/>
    </source>
</evidence>
<feature type="transmembrane region" description="Helical" evidence="6">
    <location>
        <begin position="575"/>
        <end position="602"/>
    </location>
</feature>
<feature type="compositionally biased region" description="Low complexity" evidence="5">
    <location>
        <begin position="85"/>
        <end position="102"/>
    </location>
</feature>
<evidence type="ECO:0000256" key="5">
    <source>
        <dbReference type="SAM" id="MobiDB-lite"/>
    </source>
</evidence>
<evidence type="ECO:0000313" key="8">
    <source>
        <dbReference type="EMBL" id="OAX83576.1"/>
    </source>
</evidence>
<dbReference type="InterPro" id="IPR001902">
    <property type="entry name" value="SLC26A/SulP_fam"/>
</dbReference>
<dbReference type="InterPro" id="IPR036513">
    <property type="entry name" value="STAS_dom_sf"/>
</dbReference>
<dbReference type="OrthoDB" id="427213at2759"/>
<feature type="transmembrane region" description="Helical" evidence="6">
    <location>
        <begin position="433"/>
        <end position="450"/>
    </location>
</feature>
<feature type="compositionally biased region" description="Polar residues" evidence="5">
    <location>
        <begin position="109"/>
        <end position="142"/>
    </location>
</feature>
<keyword evidence="2 6" id="KW-0812">Transmembrane</keyword>
<proteinExistence type="predicted"/>
<evidence type="ECO:0000256" key="4">
    <source>
        <dbReference type="ARBA" id="ARBA00023136"/>
    </source>
</evidence>